<accession>A0ABS5F178</accession>
<dbReference type="EMBL" id="JAAGBB010000022">
    <property type="protein sequence ID" value="MBR0666333.1"/>
    <property type="molecule type" value="Genomic_DNA"/>
</dbReference>
<sequence>MRGLAQRNRSWFTPGSGANHHGARRSAIPILLALMLGLSGAARAQDAPVEYSQRGVPAEASAENGVIARDRALASARRIAWDRLAGALGGGARSISDGALEGMVESIVIEQERTAPTRYTGRVTVNFSRSRVQAALGTADPGAAGGGTAGGATAGLNTPAVASVIAVARYGGMSEWLELRRRLATAPQIARIDVVAIATDRARLRLSLRAPAPAAAEQLAQSGIILAPQIGGPQVGASAADAWRVGLAGRS</sequence>
<comment type="caution">
    <text evidence="2">The sequence shown here is derived from an EMBL/GenBank/DDBJ whole genome shotgun (WGS) entry which is preliminary data.</text>
</comment>
<evidence type="ECO:0000313" key="3">
    <source>
        <dbReference type="Proteomes" id="UP001196870"/>
    </source>
</evidence>
<dbReference type="Proteomes" id="UP001196870">
    <property type="component" value="Unassembled WGS sequence"/>
</dbReference>
<organism evidence="2 3">
    <name type="scientific">Plastoroseomonas hellenica</name>
    <dbReference type="NCBI Taxonomy" id="2687306"/>
    <lineage>
        <taxon>Bacteria</taxon>
        <taxon>Pseudomonadati</taxon>
        <taxon>Pseudomonadota</taxon>
        <taxon>Alphaproteobacteria</taxon>
        <taxon>Acetobacterales</taxon>
        <taxon>Acetobacteraceae</taxon>
        <taxon>Plastoroseomonas</taxon>
    </lineage>
</organism>
<evidence type="ECO:0000256" key="1">
    <source>
        <dbReference type="SAM" id="MobiDB-lite"/>
    </source>
</evidence>
<proteinExistence type="predicted"/>
<feature type="region of interest" description="Disordered" evidence="1">
    <location>
        <begin position="1"/>
        <end position="22"/>
    </location>
</feature>
<dbReference type="RefSeq" id="WP_211854008.1">
    <property type="nucleotide sequence ID" value="NZ_JAAGBB010000022.1"/>
</dbReference>
<keyword evidence="3" id="KW-1185">Reference proteome</keyword>
<reference evidence="3" key="1">
    <citation type="journal article" date="2021" name="Syst. Appl. Microbiol.">
        <title>Roseomonas hellenica sp. nov., isolated from roots of wild-growing Alkanna tinctoria.</title>
        <authorList>
            <person name="Rat A."/>
            <person name="Naranjo H.D."/>
            <person name="Lebbe L."/>
            <person name="Cnockaert M."/>
            <person name="Krigas N."/>
            <person name="Grigoriadou K."/>
            <person name="Maloupa E."/>
            <person name="Willems A."/>
        </authorList>
    </citation>
    <scope>NUCLEOTIDE SEQUENCE [LARGE SCALE GENOMIC DNA]</scope>
    <source>
        <strain evidence="3">LMG 31523</strain>
    </source>
</reference>
<name>A0ABS5F178_9PROT</name>
<evidence type="ECO:0000313" key="2">
    <source>
        <dbReference type="EMBL" id="MBR0666333.1"/>
    </source>
</evidence>
<gene>
    <name evidence="2" type="ORF">GXW71_18370</name>
</gene>
<protein>
    <submittedName>
        <fullName evidence="2">Uncharacterized protein</fullName>
    </submittedName>
</protein>